<feature type="compositionally biased region" description="Basic residues" evidence="1">
    <location>
        <begin position="1"/>
        <end position="12"/>
    </location>
</feature>
<dbReference type="EMBL" id="AGNL01037045">
    <property type="protein sequence ID" value="EJK53772.1"/>
    <property type="molecule type" value="Genomic_DNA"/>
</dbReference>
<feature type="compositionally biased region" description="Basic residues" evidence="1">
    <location>
        <begin position="145"/>
        <end position="154"/>
    </location>
</feature>
<feature type="non-terminal residue" evidence="2">
    <location>
        <position position="154"/>
    </location>
</feature>
<keyword evidence="3" id="KW-1185">Reference proteome</keyword>
<organism evidence="2 3">
    <name type="scientific">Thalassiosira oceanica</name>
    <name type="common">Marine diatom</name>
    <dbReference type="NCBI Taxonomy" id="159749"/>
    <lineage>
        <taxon>Eukaryota</taxon>
        <taxon>Sar</taxon>
        <taxon>Stramenopiles</taxon>
        <taxon>Ochrophyta</taxon>
        <taxon>Bacillariophyta</taxon>
        <taxon>Coscinodiscophyceae</taxon>
        <taxon>Thalassiosirophycidae</taxon>
        <taxon>Thalassiosirales</taxon>
        <taxon>Thalassiosiraceae</taxon>
        <taxon>Thalassiosira</taxon>
    </lineage>
</organism>
<accession>K0S4F9</accession>
<name>K0S4F9_THAOC</name>
<feature type="region of interest" description="Disordered" evidence="1">
    <location>
        <begin position="1"/>
        <end position="78"/>
    </location>
</feature>
<sequence length="154" mass="16856">MHSNARRRKRPARTPSGAHCGVIVLDGSDGDEDDRKPPAKLAGPSGGGPVMISLLDAENSPRVRKRKRGGTLSSSTACKPSEATDLFVDSQAADPGHVLKMQRRREKKKRALSKAEEADRLLALKLQEQTGRARGPIDRKEKRLMQKSKRKAGQ</sequence>
<protein>
    <submittedName>
        <fullName evidence="2">Uncharacterized protein</fullName>
    </submittedName>
</protein>
<dbReference type="Proteomes" id="UP000266841">
    <property type="component" value="Unassembled WGS sequence"/>
</dbReference>
<gene>
    <name evidence="2" type="ORF">THAOC_26715</name>
</gene>
<feature type="compositionally biased region" description="Basic and acidic residues" evidence="1">
    <location>
        <begin position="135"/>
        <end position="144"/>
    </location>
</feature>
<feature type="region of interest" description="Disordered" evidence="1">
    <location>
        <begin position="127"/>
        <end position="154"/>
    </location>
</feature>
<evidence type="ECO:0000256" key="1">
    <source>
        <dbReference type="SAM" id="MobiDB-lite"/>
    </source>
</evidence>
<reference evidence="2 3" key="1">
    <citation type="journal article" date="2012" name="Genome Biol.">
        <title>Genome and low-iron response of an oceanic diatom adapted to chronic iron limitation.</title>
        <authorList>
            <person name="Lommer M."/>
            <person name="Specht M."/>
            <person name="Roy A.S."/>
            <person name="Kraemer L."/>
            <person name="Andreson R."/>
            <person name="Gutowska M.A."/>
            <person name="Wolf J."/>
            <person name="Bergner S.V."/>
            <person name="Schilhabel M.B."/>
            <person name="Klostermeier U.C."/>
            <person name="Beiko R.G."/>
            <person name="Rosenstiel P."/>
            <person name="Hippler M."/>
            <person name="Laroche J."/>
        </authorList>
    </citation>
    <scope>NUCLEOTIDE SEQUENCE [LARGE SCALE GENOMIC DNA]</scope>
    <source>
        <strain evidence="2 3">CCMP1005</strain>
    </source>
</reference>
<evidence type="ECO:0000313" key="2">
    <source>
        <dbReference type="EMBL" id="EJK53772.1"/>
    </source>
</evidence>
<comment type="caution">
    <text evidence="2">The sequence shown here is derived from an EMBL/GenBank/DDBJ whole genome shotgun (WGS) entry which is preliminary data.</text>
</comment>
<proteinExistence type="predicted"/>
<dbReference type="AlphaFoldDB" id="K0S4F9"/>
<evidence type="ECO:0000313" key="3">
    <source>
        <dbReference type="Proteomes" id="UP000266841"/>
    </source>
</evidence>